<evidence type="ECO:0000256" key="1">
    <source>
        <dbReference type="ARBA" id="ARBA00004651"/>
    </source>
</evidence>
<reference evidence="8 9" key="1">
    <citation type="submission" date="2019-05" db="EMBL/GenBank/DDBJ databases">
        <title>Flagellimonas sp. AsT0115, sp. nov., isolated from a marine red algae, Asparagopsis taxiformis.</title>
        <authorList>
            <person name="Kim J."/>
            <person name="Jeong S.E."/>
            <person name="Jeon C.O."/>
        </authorList>
    </citation>
    <scope>NUCLEOTIDE SEQUENCE [LARGE SCALE GENOMIC DNA]</scope>
    <source>
        <strain evidence="8 9">AsT0115</strain>
    </source>
</reference>
<feature type="transmembrane region" description="Helical" evidence="6">
    <location>
        <begin position="12"/>
        <end position="34"/>
    </location>
</feature>
<keyword evidence="2" id="KW-1003">Cell membrane</keyword>
<keyword evidence="3 6" id="KW-0812">Transmembrane</keyword>
<proteinExistence type="predicted"/>
<evidence type="ECO:0000256" key="2">
    <source>
        <dbReference type="ARBA" id="ARBA00022475"/>
    </source>
</evidence>
<keyword evidence="9" id="KW-1185">Reference proteome</keyword>
<evidence type="ECO:0000256" key="5">
    <source>
        <dbReference type="ARBA" id="ARBA00023136"/>
    </source>
</evidence>
<sequence>MEYAILPNRVKAVVIDGVVLICCMYLVSELFASFESVPDYVRMAAFVVIFVLYDPIFTSAFGGTLGHSYSGIVVKRENDTKKNLIFPLAVIRFLVKSLLGWLSLLTVTGSDKKQAIHDRIVGSVVLDSESKK</sequence>
<dbReference type="PANTHER" id="PTHR36115">
    <property type="entry name" value="PROLINE-RICH ANTIGEN HOMOLOG-RELATED"/>
    <property type="match status" value="1"/>
</dbReference>
<dbReference type="EMBL" id="VCNI01000005">
    <property type="protein sequence ID" value="TMU50595.1"/>
    <property type="molecule type" value="Genomic_DNA"/>
</dbReference>
<protein>
    <submittedName>
        <fullName evidence="8">RDD family protein</fullName>
    </submittedName>
</protein>
<evidence type="ECO:0000256" key="4">
    <source>
        <dbReference type="ARBA" id="ARBA00022989"/>
    </source>
</evidence>
<dbReference type="Pfam" id="PF06271">
    <property type="entry name" value="RDD"/>
    <property type="match status" value="1"/>
</dbReference>
<dbReference type="Proteomes" id="UP000751614">
    <property type="component" value="Unassembled WGS sequence"/>
</dbReference>
<feature type="transmembrane region" description="Helical" evidence="6">
    <location>
        <begin position="40"/>
        <end position="63"/>
    </location>
</feature>
<name>A0ABY2WGC5_9FLAO</name>
<dbReference type="RefSeq" id="WP_138839241.1">
    <property type="nucleotide sequence ID" value="NZ_VCNI01000005.1"/>
</dbReference>
<evidence type="ECO:0000256" key="6">
    <source>
        <dbReference type="SAM" id="Phobius"/>
    </source>
</evidence>
<dbReference type="InterPro" id="IPR051791">
    <property type="entry name" value="Pra-immunoreactive"/>
</dbReference>
<evidence type="ECO:0000259" key="7">
    <source>
        <dbReference type="Pfam" id="PF06271"/>
    </source>
</evidence>
<accession>A0ABY2WGC5</accession>
<keyword evidence="4 6" id="KW-1133">Transmembrane helix</keyword>
<gene>
    <name evidence="8" type="ORF">FGG15_18780</name>
</gene>
<feature type="domain" description="RDD" evidence="7">
    <location>
        <begin position="6"/>
        <end position="121"/>
    </location>
</feature>
<feature type="transmembrane region" description="Helical" evidence="6">
    <location>
        <begin position="84"/>
        <end position="104"/>
    </location>
</feature>
<evidence type="ECO:0000313" key="8">
    <source>
        <dbReference type="EMBL" id="TMU50595.1"/>
    </source>
</evidence>
<comment type="caution">
    <text evidence="8">The sequence shown here is derived from an EMBL/GenBank/DDBJ whole genome shotgun (WGS) entry which is preliminary data.</text>
</comment>
<organism evidence="8 9">
    <name type="scientific">Flagellimonas algicola</name>
    <dbReference type="NCBI Taxonomy" id="2583815"/>
    <lineage>
        <taxon>Bacteria</taxon>
        <taxon>Pseudomonadati</taxon>
        <taxon>Bacteroidota</taxon>
        <taxon>Flavobacteriia</taxon>
        <taxon>Flavobacteriales</taxon>
        <taxon>Flavobacteriaceae</taxon>
        <taxon>Flagellimonas</taxon>
    </lineage>
</organism>
<evidence type="ECO:0000313" key="9">
    <source>
        <dbReference type="Proteomes" id="UP000751614"/>
    </source>
</evidence>
<dbReference type="InterPro" id="IPR010432">
    <property type="entry name" value="RDD"/>
</dbReference>
<evidence type="ECO:0000256" key="3">
    <source>
        <dbReference type="ARBA" id="ARBA00022692"/>
    </source>
</evidence>
<keyword evidence="5 6" id="KW-0472">Membrane</keyword>
<comment type="subcellular location">
    <subcellularLocation>
        <location evidence="1">Cell membrane</location>
        <topology evidence="1">Multi-pass membrane protein</topology>
    </subcellularLocation>
</comment>